<dbReference type="SMART" id="SM00482">
    <property type="entry name" value="POLAc"/>
    <property type="match status" value="1"/>
</dbReference>
<dbReference type="SUPFAM" id="SSF56672">
    <property type="entry name" value="DNA/RNA polymerases"/>
    <property type="match status" value="1"/>
</dbReference>
<accession>A0A4Q7UYW0</accession>
<name>A0A4Q7UYW0_PSEST</name>
<evidence type="ECO:0000256" key="1">
    <source>
        <dbReference type="ARBA" id="ARBA00012417"/>
    </source>
</evidence>
<evidence type="ECO:0000256" key="3">
    <source>
        <dbReference type="ARBA" id="ARBA00049244"/>
    </source>
</evidence>
<dbReference type="RefSeq" id="WP_130289846.1">
    <property type="nucleotide sequence ID" value="NZ_SHKL01000001.1"/>
</dbReference>
<reference evidence="6 7" key="1">
    <citation type="submission" date="2019-02" db="EMBL/GenBank/DDBJ databases">
        <title>Sequencing the genomes of 1000 actinobacteria strains.</title>
        <authorList>
            <person name="Klenk H.-P."/>
        </authorList>
    </citation>
    <scope>NUCLEOTIDE SEQUENCE [LARGE SCALE GENOMIC DNA]</scope>
    <source>
        <strain evidence="6 7">DSM 45779</strain>
    </source>
</reference>
<dbReference type="GO" id="GO:0003887">
    <property type="term" value="F:DNA-directed DNA polymerase activity"/>
    <property type="evidence" value="ECO:0007669"/>
    <property type="project" value="UniProtKB-EC"/>
</dbReference>
<proteinExistence type="predicted"/>
<dbReference type="AlphaFoldDB" id="A0A4Q7UYW0"/>
<comment type="catalytic activity">
    <reaction evidence="3">
        <text>DNA(n) + a 2'-deoxyribonucleoside 5'-triphosphate = DNA(n+1) + diphosphate</text>
        <dbReference type="Rhea" id="RHEA:22508"/>
        <dbReference type="Rhea" id="RHEA-COMP:17339"/>
        <dbReference type="Rhea" id="RHEA-COMP:17340"/>
        <dbReference type="ChEBI" id="CHEBI:33019"/>
        <dbReference type="ChEBI" id="CHEBI:61560"/>
        <dbReference type="ChEBI" id="CHEBI:173112"/>
        <dbReference type="EC" id="2.7.7.7"/>
    </reaction>
</comment>
<protein>
    <recommendedName>
        <fullName evidence="1">DNA-directed DNA polymerase</fullName>
        <ecNumber evidence="1">2.7.7.7</ecNumber>
    </recommendedName>
</protein>
<dbReference type="OrthoDB" id="4414061at2"/>
<sequence length="575" mass="60537">MGTGPDATPRVALDPGSDGAPIRVRRLAEDGAPLGEAEALPGPDAVVALERELSPRWVLARSRSYRRLLDAGVPLGRAHDVELTEGLLVGADGGFGEPHGLAAAVARLDGRRPRPDPSPVDDGPPGLFDPGLFDAGPLAPGPAGAGPDSAASSGAGVFGNGSRSEELADVVAVHAAQQRRLAAGPAGMRMLVAAESTGALVAEEMRRDGLPWRADVHDRLLTDVLGPRPVLGGRPPRLAGLAREITDAFGGRAVNPDSPADLLRAFARAGYELRTTRAWEIRKVDHPAVAPLLAYKELARLHAAHGWSWLDTWVRGNRFHPEYVVGGVVSGRWATRGGGALQIPRAVRAAVRADPGWRLVVADAAQLEPRVLAAMAREPALAPDVDDLYSALAAAEFGGDRAKAKLGLLGAMYGQTSGGAAPALATLRRRFPSAMALLEDAARAGEEGRLVRSHLGRTCPPARPGDEADVPARARGRFTRNFVVQATAAEWALVLLAELRHALRRKQSPAQLVFFQHDEVLLHVPAEVADDAAETVHAAAATAGRRLFGDTPVRFPMQARVVSGYDEKDAVPAAP</sequence>
<feature type="region of interest" description="Disordered" evidence="4">
    <location>
        <begin position="109"/>
        <end position="159"/>
    </location>
</feature>
<dbReference type="InterPro" id="IPR043502">
    <property type="entry name" value="DNA/RNA_pol_sf"/>
</dbReference>
<comment type="caution">
    <text evidence="6">The sequence shown here is derived from an EMBL/GenBank/DDBJ whole genome shotgun (WGS) entry which is preliminary data.</text>
</comment>
<dbReference type="EMBL" id="SHKL01000001">
    <property type="protein sequence ID" value="RZT85379.1"/>
    <property type="molecule type" value="Genomic_DNA"/>
</dbReference>
<dbReference type="Gene3D" id="1.10.150.20">
    <property type="entry name" value="5' to 3' exonuclease, C-terminal subdomain"/>
    <property type="match status" value="1"/>
</dbReference>
<feature type="domain" description="DNA-directed DNA polymerase family A palm" evidence="5">
    <location>
        <begin position="344"/>
        <end position="528"/>
    </location>
</feature>
<dbReference type="PANTHER" id="PTHR10133:SF27">
    <property type="entry name" value="DNA POLYMERASE NU"/>
    <property type="match status" value="1"/>
</dbReference>
<evidence type="ECO:0000256" key="2">
    <source>
        <dbReference type="ARBA" id="ARBA00022705"/>
    </source>
</evidence>
<dbReference type="Gene3D" id="3.30.70.370">
    <property type="match status" value="1"/>
</dbReference>
<dbReference type="InterPro" id="IPR001098">
    <property type="entry name" value="DNA-dir_DNA_pol_A_palm_dom"/>
</dbReference>
<keyword evidence="7" id="KW-1185">Reference proteome</keyword>
<gene>
    <name evidence="6" type="ORF">EV383_2244</name>
</gene>
<evidence type="ECO:0000259" key="5">
    <source>
        <dbReference type="SMART" id="SM00482"/>
    </source>
</evidence>
<dbReference type="Pfam" id="PF00476">
    <property type="entry name" value="DNA_pol_A"/>
    <property type="match status" value="1"/>
</dbReference>
<dbReference type="GO" id="GO:0006302">
    <property type="term" value="P:double-strand break repair"/>
    <property type="evidence" value="ECO:0007669"/>
    <property type="project" value="TreeGrafter"/>
</dbReference>
<keyword evidence="2" id="KW-0235">DNA replication</keyword>
<dbReference type="NCBIfam" id="NF011538">
    <property type="entry name" value="PRK14975.1-1"/>
    <property type="match status" value="1"/>
</dbReference>
<dbReference type="CDD" id="cd06444">
    <property type="entry name" value="DNA_pol_A"/>
    <property type="match status" value="1"/>
</dbReference>
<evidence type="ECO:0000256" key="4">
    <source>
        <dbReference type="SAM" id="MobiDB-lite"/>
    </source>
</evidence>
<dbReference type="GO" id="GO:0003677">
    <property type="term" value="F:DNA binding"/>
    <property type="evidence" value="ECO:0007669"/>
    <property type="project" value="InterPro"/>
</dbReference>
<evidence type="ECO:0000313" key="6">
    <source>
        <dbReference type="EMBL" id="RZT85379.1"/>
    </source>
</evidence>
<dbReference type="Proteomes" id="UP000291591">
    <property type="component" value="Unassembled WGS sequence"/>
</dbReference>
<organism evidence="6 7">
    <name type="scientific">Pseudonocardia sediminis</name>
    <dbReference type="NCBI Taxonomy" id="1397368"/>
    <lineage>
        <taxon>Bacteria</taxon>
        <taxon>Bacillati</taxon>
        <taxon>Actinomycetota</taxon>
        <taxon>Actinomycetes</taxon>
        <taxon>Pseudonocardiales</taxon>
        <taxon>Pseudonocardiaceae</taxon>
        <taxon>Pseudonocardia</taxon>
    </lineage>
</organism>
<dbReference type="EC" id="2.7.7.7" evidence="1"/>
<dbReference type="GO" id="GO:0006261">
    <property type="term" value="P:DNA-templated DNA replication"/>
    <property type="evidence" value="ECO:0007669"/>
    <property type="project" value="InterPro"/>
</dbReference>
<feature type="region of interest" description="Disordered" evidence="4">
    <location>
        <begin position="1"/>
        <end position="22"/>
    </location>
</feature>
<evidence type="ECO:0000313" key="7">
    <source>
        <dbReference type="Proteomes" id="UP000291591"/>
    </source>
</evidence>
<dbReference type="InterPro" id="IPR002298">
    <property type="entry name" value="DNA_polymerase_A"/>
</dbReference>
<dbReference type="PANTHER" id="PTHR10133">
    <property type="entry name" value="DNA POLYMERASE I"/>
    <property type="match status" value="1"/>
</dbReference>
<feature type="compositionally biased region" description="Low complexity" evidence="4">
    <location>
        <begin position="120"/>
        <end position="155"/>
    </location>
</feature>